<sequence length="543" mass="58733">MGAFEMRPVTRRTLMAGSLALGVSGTVGACSNEGRGGGGGGNDEASRSTVRPAYVRYTGVEPDLPGAEFNIPDAFRRYPADPVKAIEEPPGDGKPIQAMTYTNTPIPPKLEQNAFWQEFNKMAGSPVSVNLTPSVDYTQKFATAVAGDRLGDIFMVGGVPQVPQLLASKAVDLTPHLSGDNIKKYPFLANLPEVCWNGCIFDGKIYAVPIPRGAISSQVLYSREDILEKQGLKAEVKSADDFLELCKGLTDRRLNRFALAASPTQYVRNMFDIPNAWSEDGEKLVSSLEHPAQEEALGVIQKLWKAGYIHPDAFSGQNQDLKTRFSNGSSPLVQDTFSAWPTYLQTMVDKQGRIAIVPPPKHDGSGPGRTWLGAPAIGVTAISKKAEARVETLLKYLNFLAAPFGTQEYLFRKFGRQGVHHNVVDGNPVLNEKGFSETQLGLSYQADAPWTIFLPEREGSSEAEYNAMKATCPTAIASPAAGLYSETNVRKGPQLTEDIDGIVEDIIQGRKPVSAWAGAVKKWKSGGGDKIAEELAQALKASR</sequence>
<dbReference type="Gene3D" id="3.40.190.10">
    <property type="entry name" value="Periplasmic binding protein-like II"/>
    <property type="match status" value="1"/>
</dbReference>
<dbReference type="OrthoDB" id="2513152at2"/>
<comment type="caution">
    <text evidence="2">The sequence shown here is derived from an EMBL/GenBank/DDBJ whole genome shotgun (WGS) entry which is preliminary data.</text>
</comment>
<dbReference type="InterPro" id="IPR006059">
    <property type="entry name" value="SBP"/>
</dbReference>
<evidence type="ECO:0000256" key="1">
    <source>
        <dbReference type="SAM" id="MobiDB-lite"/>
    </source>
</evidence>
<evidence type="ECO:0000313" key="2">
    <source>
        <dbReference type="EMBL" id="TWD82599.1"/>
    </source>
</evidence>
<dbReference type="AlphaFoldDB" id="A0A561BUQ1"/>
<evidence type="ECO:0000313" key="3">
    <source>
        <dbReference type="Proteomes" id="UP000318380"/>
    </source>
</evidence>
<gene>
    <name evidence="2" type="ORF">FB561_3734</name>
</gene>
<dbReference type="EMBL" id="VIVK01000001">
    <property type="protein sequence ID" value="TWD82599.1"/>
    <property type="molecule type" value="Genomic_DNA"/>
</dbReference>
<dbReference type="Proteomes" id="UP000318380">
    <property type="component" value="Unassembled WGS sequence"/>
</dbReference>
<dbReference type="InterPro" id="IPR050490">
    <property type="entry name" value="Bact_solute-bd_prot1"/>
</dbReference>
<protein>
    <submittedName>
        <fullName evidence="2">Putative aldouronate transport system substrate-binding protein</fullName>
    </submittedName>
</protein>
<reference evidence="2 3" key="1">
    <citation type="submission" date="2019-06" db="EMBL/GenBank/DDBJ databases">
        <title>Sequencing the genomes of 1000 actinobacteria strains.</title>
        <authorList>
            <person name="Klenk H.-P."/>
        </authorList>
    </citation>
    <scope>NUCLEOTIDE SEQUENCE [LARGE SCALE GENOMIC DNA]</scope>
    <source>
        <strain evidence="2 3">DSM 24683</strain>
    </source>
</reference>
<keyword evidence="3" id="KW-1185">Reference proteome</keyword>
<dbReference type="RefSeq" id="WP_145808307.1">
    <property type="nucleotide sequence ID" value="NZ_VIVK01000001.1"/>
</dbReference>
<dbReference type="PROSITE" id="PS51257">
    <property type="entry name" value="PROKAR_LIPOPROTEIN"/>
    <property type="match status" value="1"/>
</dbReference>
<dbReference type="PANTHER" id="PTHR43649">
    <property type="entry name" value="ARABINOSE-BINDING PROTEIN-RELATED"/>
    <property type="match status" value="1"/>
</dbReference>
<feature type="region of interest" description="Disordered" evidence="1">
    <location>
        <begin position="27"/>
        <end position="47"/>
    </location>
</feature>
<accession>A0A561BUQ1</accession>
<dbReference type="SUPFAM" id="SSF53850">
    <property type="entry name" value="Periplasmic binding protein-like II"/>
    <property type="match status" value="1"/>
</dbReference>
<organism evidence="2 3">
    <name type="scientific">Kribbella amoyensis</name>
    <dbReference type="NCBI Taxonomy" id="996641"/>
    <lineage>
        <taxon>Bacteria</taxon>
        <taxon>Bacillati</taxon>
        <taxon>Actinomycetota</taxon>
        <taxon>Actinomycetes</taxon>
        <taxon>Propionibacteriales</taxon>
        <taxon>Kribbellaceae</taxon>
        <taxon>Kribbella</taxon>
    </lineage>
</organism>
<proteinExistence type="predicted"/>
<dbReference type="PANTHER" id="PTHR43649:SF12">
    <property type="entry name" value="DIACETYLCHITOBIOSE BINDING PROTEIN DASA"/>
    <property type="match status" value="1"/>
</dbReference>
<name>A0A561BUQ1_9ACTN</name>
<dbReference type="Pfam" id="PF13416">
    <property type="entry name" value="SBP_bac_8"/>
    <property type="match status" value="1"/>
</dbReference>